<comment type="caution">
    <text evidence="3">The sequence shown here is derived from an EMBL/GenBank/DDBJ whole genome shotgun (WGS) entry which is preliminary data.</text>
</comment>
<sequence length="129" mass="13429">MKLFAAICGTAALVTAAYNHHILSRFAKMYGHLETPLPDLTRALLWKGGMGTTGLFLASAIVVFTGLLRKNNGLMVAGGVSVIVLMLGAATIVPTALIVPVEKVLHDGDTGVARPAPAPVPAKDDSIRN</sequence>
<evidence type="ECO:0000313" key="3">
    <source>
        <dbReference type="EMBL" id="MCW1923624.1"/>
    </source>
</evidence>
<keyword evidence="4" id="KW-1185">Reference proteome</keyword>
<accession>A0ABT3GJD8</accession>
<gene>
    <name evidence="3" type="ORF">OKA05_13750</name>
</gene>
<feature type="transmembrane region" description="Helical" evidence="2">
    <location>
        <begin position="43"/>
        <end position="67"/>
    </location>
</feature>
<evidence type="ECO:0000256" key="2">
    <source>
        <dbReference type="SAM" id="Phobius"/>
    </source>
</evidence>
<dbReference type="EMBL" id="JAPDDT010000005">
    <property type="protein sequence ID" value="MCW1923624.1"/>
    <property type="molecule type" value="Genomic_DNA"/>
</dbReference>
<reference evidence="3 4" key="1">
    <citation type="submission" date="2022-10" db="EMBL/GenBank/DDBJ databases">
        <title>Luteolibacter arcticus strain CCTCC AB 2014275, whole genome shotgun sequencing project.</title>
        <authorList>
            <person name="Zhao G."/>
            <person name="Shen L."/>
        </authorList>
    </citation>
    <scope>NUCLEOTIDE SEQUENCE [LARGE SCALE GENOMIC DNA]</scope>
    <source>
        <strain evidence="3 4">CCTCC AB 2014275</strain>
    </source>
</reference>
<name>A0ABT3GJD8_9BACT</name>
<evidence type="ECO:0000313" key="4">
    <source>
        <dbReference type="Proteomes" id="UP001320876"/>
    </source>
</evidence>
<proteinExistence type="predicted"/>
<feature type="region of interest" description="Disordered" evidence="1">
    <location>
        <begin position="110"/>
        <end position="129"/>
    </location>
</feature>
<protein>
    <submittedName>
        <fullName evidence="3">Uncharacterized protein</fullName>
    </submittedName>
</protein>
<dbReference type="RefSeq" id="WP_264487733.1">
    <property type="nucleotide sequence ID" value="NZ_JAPDDT010000005.1"/>
</dbReference>
<organism evidence="3 4">
    <name type="scientific">Luteolibacter arcticus</name>
    <dbReference type="NCBI Taxonomy" id="1581411"/>
    <lineage>
        <taxon>Bacteria</taxon>
        <taxon>Pseudomonadati</taxon>
        <taxon>Verrucomicrobiota</taxon>
        <taxon>Verrucomicrobiia</taxon>
        <taxon>Verrucomicrobiales</taxon>
        <taxon>Verrucomicrobiaceae</taxon>
        <taxon>Luteolibacter</taxon>
    </lineage>
</organism>
<keyword evidence="2" id="KW-0812">Transmembrane</keyword>
<evidence type="ECO:0000256" key="1">
    <source>
        <dbReference type="SAM" id="MobiDB-lite"/>
    </source>
</evidence>
<dbReference type="Proteomes" id="UP001320876">
    <property type="component" value="Unassembled WGS sequence"/>
</dbReference>
<keyword evidence="2" id="KW-0472">Membrane</keyword>
<feature type="transmembrane region" description="Helical" evidence="2">
    <location>
        <begin position="74"/>
        <end position="99"/>
    </location>
</feature>
<keyword evidence="2" id="KW-1133">Transmembrane helix</keyword>